<gene>
    <name evidence="3" type="ORF">JRQ81_002294</name>
</gene>
<evidence type="ECO:0000259" key="2">
    <source>
        <dbReference type="SMART" id="SM01034"/>
    </source>
</evidence>
<dbReference type="PANTHER" id="PTHR34035:SF1">
    <property type="entry name" value="TESTIS-EXPRESSED PROTEIN 47"/>
    <property type="match status" value="1"/>
</dbReference>
<dbReference type="PANTHER" id="PTHR34035">
    <property type="entry name" value="TESTIS-EXPRESSED PROTEIN 47"/>
    <property type="match status" value="1"/>
</dbReference>
<dbReference type="GO" id="GO:0071949">
    <property type="term" value="F:FAD binding"/>
    <property type="evidence" value="ECO:0007669"/>
    <property type="project" value="InterPro"/>
</dbReference>
<dbReference type="InterPro" id="IPR055308">
    <property type="entry name" value="TEX47-like"/>
</dbReference>
<reference evidence="3" key="1">
    <citation type="journal article" date="2023" name="DNA Res.">
        <title>Chromosome-level genome assembly of Phrynocephalus forsythii using third-generation DNA sequencing and Hi-C analysis.</title>
        <authorList>
            <person name="Qi Y."/>
            <person name="Zhao W."/>
            <person name="Zhao Y."/>
            <person name="Niu C."/>
            <person name="Cao S."/>
            <person name="Zhang Y."/>
        </authorList>
    </citation>
    <scope>NUCLEOTIDE SEQUENCE</scope>
    <source>
        <tissue evidence="3">Muscle</tissue>
    </source>
</reference>
<evidence type="ECO:0000313" key="3">
    <source>
        <dbReference type="EMBL" id="KAJ7316132.1"/>
    </source>
</evidence>
<evidence type="ECO:0000313" key="4">
    <source>
        <dbReference type="Proteomes" id="UP001142489"/>
    </source>
</evidence>
<comment type="caution">
    <text evidence="3">The sequence shown here is derived from an EMBL/GenBank/DDBJ whole genome shotgun (WGS) entry which is preliminary data.</text>
</comment>
<protein>
    <recommendedName>
        <fullName evidence="2">BLUF domain-containing protein</fullName>
    </recommendedName>
</protein>
<proteinExistence type="predicted"/>
<dbReference type="OrthoDB" id="548795at2759"/>
<evidence type="ECO:0000256" key="1">
    <source>
        <dbReference type="SAM" id="MobiDB-lite"/>
    </source>
</evidence>
<name>A0A9Q0XI32_9SAUR</name>
<keyword evidence="4" id="KW-1185">Reference proteome</keyword>
<dbReference type="InterPro" id="IPR007024">
    <property type="entry name" value="BLUF_domain"/>
</dbReference>
<feature type="region of interest" description="Disordered" evidence="1">
    <location>
        <begin position="315"/>
        <end position="338"/>
    </location>
</feature>
<feature type="domain" description="BLUF" evidence="2">
    <location>
        <begin position="81"/>
        <end position="185"/>
    </location>
</feature>
<dbReference type="EMBL" id="JAPFRF010000011">
    <property type="protein sequence ID" value="KAJ7316132.1"/>
    <property type="molecule type" value="Genomic_DNA"/>
</dbReference>
<accession>A0A9Q0XI32</accession>
<sequence length="338" mass="38571">MPGLIMGTSVVGDSGMAAEMWERQEATPSEEGRTNLLDHLLQERPKARGKEEAVSVSNKGWHTPLYWGERCSEGSTWKFLLHRLIFLAKISPDLADKRDLAEYWEELFARLQRYRYHAEEITGLLLIYPTYVVHIVESSSDVLYCILRDTRDVELQQRALVLGAKILVMSHSLPSRLFQQWSYKVLAVPETPLDYNTPREESVDVLLSECLTALLYLGKHLLKHPKSPKNLPDAILEKVQELIVPQDTIHHLLASEELLSPAQYLDIFDSPLNILMDSGLVFRSEDPGFSHLAEREHVAFGRAFKITPRMGNYKESPPYMKNEALEEKDLLPPEDGPL</sequence>
<dbReference type="SMART" id="SM01034">
    <property type="entry name" value="BLUF"/>
    <property type="match status" value="1"/>
</dbReference>
<organism evidence="3 4">
    <name type="scientific">Phrynocephalus forsythii</name>
    <dbReference type="NCBI Taxonomy" id="171643"/>
    <lineage>
        <taxon>Eukaryota</taxon>
        <taxon>Metazoa</taxon>
        <taxon>Chordata</taxon>
        <taxon>Craniata</taxon>
        <taxon>Vertebrata</taxon>
        <taxon>Euteleostomi</taxon>
        <taxon>Lepidosauria</taxon>
        <taxon>Squamata</taxon>
        <taxon>Bifurcata</taxon>
        <taxon>Unidentata</taxon>
        <taxon>Episquamata</taxon>
        <taxon>Toxicofera</taxon>
        <taxon>Iguania</taxon>
        <taxon>Acrodonta</taxon>
        <taxon>Agamidae</taxon>
        <taxon>Agaminae</taxon>
        <taxon>Phrynocephalus</taxon>
    </lineage>
</organism>
<dbReference type="GO" id="GO:0009882">
    <property type="term" value="F:blue light photoreceptor activity"/>
    <property type="evidence" value="ECO:0007669"/>
    <property type="project" value="InterPro"/>
</dbReference>
<dbReference type="AlphaFoldDB" id="A0A9Q0XI32"/>
<dbReference type="Pfam" id="PF24787">
    <property type="entry name" value="TEX47"/>
    <property type="match status" value="1"/>
</dbReference>
<dbReference type="Proteomes" id="UP001142489">
    <property type="component" value="Unassembled WGS sequence"/>
</dbReference>